<dbReference type="EMBL" id="JAUYZG010000013">
    <property type="protein sequence ID" value="KAK2891162.1"/>
    <property type="molecule type" value="Genomic_DNA"/>
</dbReference>
<proteinExistence type="predicted"/>
<keyword evidence="2" id="KW-1185">Reference proteome</keyword>
<evidence type="ECO:0000313" key="2">
    <source>
        <dbReference type="Proteomes" id="UP001187343"/>
    </source>
</evidence>
<name>A0AA88TNS5_9TELE</name>
<reference evidence="1" key="1">
    <citation type="submission" date="2023-08" db="EMBL/GenBank/DDBJ databases">
        <title>Chromosome-level Genome Assembly of mud carp (Cirrhinus molitorella).</title>
        <authorList>
            <person name="Liu H."/>
        </authorList>
    </citation>
    <scope>NUCLEOTIDE SEQUENCE</scope>
    <source>
        <strain evidence="1">Prfri</strain>
        <tissue evidence="1">Muscle</tissue>
    </source>
</reference>
<comment type="caution">
    <text evidence="1">The sequence shown here is derived from an EMBL/GenBank/DDBJ whole genome shotgun (WGS) entry which is preliminary data.</text>
</comment>
<dbReference type="AlphaFoldDB" id="A0AA88TNS5"/>
<organism evidence="1 2">
    <name type="scientific">Cirrhinus molitorella</name>
    <name type="common">mud carp</name>
    <dbReference type="NCBI Taxonomy" id="172907"/>
    <lineage>
        <taxon>Eukaryota</taxon>
        <taxon>Metazoa</taxon>
        <taxon>Chordata</taxon>
        <taxon>Craniata</taxon>
        <taxon>Vertebrata</taxon>
        <taxon>Euteleostomi</taxon>
        <taxon>Actinopterygii</taxon>
        <taxon>Neopterygii</taxon>
        <taxon>Teleostei</taxon>
        <taxon>Ostariophysi</taxon>
        <taxon>Cypriniformes</taxon>
        <taxon>Cyprinidae</taxon>
        <taxon>Labeoninae</taxon>
        <taxon>Labeonini</taxon>
        <taxon>Cirrhinus</taxon>
    </lineage>
</organism>
<evidence type="ECO:0000313" key="1">
    <source>
        <dbReference type="EMBL" id="KAK2891162.1"/>
    </source>
</evidence>
<sequence>MLCGFLQGLDALQACRWYRHCSRLYRINFKTETFSTRKPARFIRTPTRKRNTMENGVRVYTFILLRNHTENKNPTERFYYEMLRWG</sequence>
<gene>
    <name evidence="1" type="ORF">Q8A67_013805</name>
</gene>
<accession>A0AA88TNS5</accession>
<protein>
    <submittedName>
        <fullName evidence="1">Uncharacterized protein</fullName>
    </submittedName>
</protein>
<dbReference type="Proteomes" id="UP001187343">
    <property type="component" value="Unassembled WGS sequence"/>
</dbReference>